<accession>A0ABW6DES3</accession>
<name>A0ABW6DES3_9BACT</name>
<proteinExistence type="predicted"/>
<protein>
    <recommendedName>
        <fullName evidence="3">Outer membrane protein beta-barrel domain-containing protein</fullName>
    </recommendedName>
</protein>
<sequence>MKVLLSILLLFSISFVGLCQEVDLRNEMAVERIIGEDNYFFRSMLPIRDGKSSIEEVKRKLEIELRSSLANKIISTVKVENKSKSVQLSINDTNDARNNSTKEEINFEFNSNIKSDLTFSDAKLVFQEDNRNNVLFGLIYVDKAKFLEQNFGKIKYEINKLVSEVSSITLKEGRPLQLKYNEFLKGKNDIYTLIEIQNVLEPGRVGDDADLINKVYTLGNKLTDMLAIVESGQFQKDLIDAKDKLHSKNFRGALADFEILAVKYPGNTTLANEREAALNAIADDYKDKVASNDYLYALESIKALESLDKSFVAKYFETKNILIKNAFESYLSKAEASVNSKDYKEAKYLINKIRDFRYFDSNRFDFIERRVDDNIFRDKVIEIDHKISNKSFVDAYQLILSVKKEYPLRNMNEVNNKEQFVVDALTELKVNEIKSQRPMTWQLQIGGGLISNFYSLPASDINNYKIATASSVGEIGLYRKTGIKKEEGLDGKPTYTANAVGIRLAVWYPNQVFVSAVPGASQFDAGLGFKSTVFEPQLSFYTLRMCNLNFGKIVGDIVDIKTNRPASLNDFYTFTLGIRPRIGNVMLNVNAKLISDMATKNYVTVQATLNLALNFSRKFKESERAEIRNSVQNVKNLY</sequence>
<dbReference type="RefSeq" id="WP_377979648.1">
    <property type="nucleotide sequence ID" value="NZ_JBBKXX010000001.1"/>
</dbReference>
<evidence type="ECO:0000313" key="1">
    <source>
        <dbReference type="EMBL" id="MFD3407183.1"/>
    </source>
</evidence>
<evidence type="ECO:0000313" key="2">
    <source>
        <dbReference type="Proteomes" id="UP001598019"/>
    </source>
</evidence>
<reference evidence="1 2" key="1">
    <citation type="submission" date="2024-03" db="EMBL/GenBank/DDBJ databases">
        <title>Aquirufa genome sequencing.</title>
        <authorList>
            <person name="Pitt A."/>
            <person name="Hahn M.W."/>
        </authorList>
    </citation>
    <scope>NUCLEOTIDE SEQUENCE [LARGE SCALE GENOMIC DNA]</scope>
    <source>
        <strain evidence="1 2">HETE-83D</strain>
    </source>
</reference>
<organism evidence="1 2">
    <name type="scientific">Aquirufa esocilacus</name>
    <dbReference type="NCBI Taxonomy" id="3096513"/>
    <lineage>
        <taxon>Bacteria</taxon>
        <taxon>Pseudomonadati</taxon>
        <taxon>Bacteroidota</taxon>
        <taxon>Cytophagia</taxon>
        <taxon>Cytophagales</taxon>
        <taxon>Flectobacillaceae</taxon>
        <taxon>Aquirufa</taxon>
    </lineage>
</organism>
<dbReference type="EMBL" id="JBBKXX010000001">
    <property type="protein sequence ID" value="MFD3407183.1"/>
    <property type="molecule type" value="Genomic_DNA"/>
</dbReference>
<gene>
    <name evidence="1" type="ORF">SKC37_00815</name>
</gene>
<comment type="caution">
    <text evidence="1">The sequence shown here is derived from an EMBL/GenBank/DDBJ whole genome shotgun (WGS) entry which is preliminary data.</text>
</comment>
<dbReference type="Proteomes" id="UP001598019">
    <property type="component" value="Unassembled WGS sequence"/>
</dbReference>
<keyword evidence="2" id="KW-1185">Reference proteome</keyword>
<evidence type="ECO:0008006" key="3">
    <source>
        <dbReference type="Google" id="ProtNLM"/>
    </source>
</evidence>